<comment type="caution">
    <text evidence="23">The sequence shown here is derived from an EMBL/GenBank/DDBJ whole genome shotgun (WGS) entry which is preliminary data.</text>
</comment>
<feature type="compositionally biased region" description="Polar residues" evidence="20">
    <location>
        <begin position="1"/>
        <end position="10"/>
    </location>
</feature>
<evidence type="ECO:0000256" key="17">
    <source>
        <dbReference type="ARBA" id="ARBA00047540"/>
    </source>
</evidence>
<dbReference type="PANTHER" id="PTHR42918">
    <property type="entry name" value="LYSYL-TRNA SYNTHETASE"/>
    <property type="match status" value="1"/>
</dbReference>
<feature type="domain" description="Aminoacyl-transfer RNA synthetases class-II family profile" evidence="22">
    <location>
        <begin position="801"/>
        <end position="1118"/>
    </location>
</feature>
<feature type="transmembrane region" description="Helical" evidence="21">
    <location>
        <begin position="177"/>
        <end position="196"/>
    </location>
</feature>
<dbReference type="InterPro" id="IPR004365">
    <property type="entry name" value="NA-bd_OB_tRNA"/>
</dbReference>
<sequence length="1120" mass="124099">MIDVTSVTNNPVPPDRAPDQAGAPDARRSGVRGEWTRLIQAAPTIVFWYTRLSGILSLLAWVSYGLILEIADIWALRWIGYLGWFPSVPVGLLWILLSMGVRRRKRAAWRLLLLIFSLPVVVGAATLLAAALDPGRAAPPGMIATIGVYVAALALLIGARGQFTTLPDRADRRLAGLVFTGMLVVTCGIGTLLVTLTDRDHSGEFWTHPLYAVSQTVLGPRVTGRPIDVNVPMWVDAILWVLGTGLLIATFWALFKPGRRDPVLGPREELAARALLARYGDQDSLGYFALRRDKDVMLAPNGKAAIAYRVEGSVALASGDPLGDPESWDQAIEAWLAECRAHAWIPGAVSVGGRGAHVYRRHGFDALELGDEAVVDLTAFNLDGREMRQVRQAVRRVERAGYEVRIRRHAQIPAWEMALLIRRADAWRGEDTERGFSMALGRLGDPTDGRCVMVEAFDADGELRGLLSFVPWGRAGLSLDLMRRDRFAENGLNEYMVAKLAEKAAAVGVQRLSLNFAMLRSAFARGSQIGAGPVARLHYRFLSFASKFWQLESLYLANSKYMPEWRPRYICYTQSRHLVRLGLAYARAEGFLPNLNRPKLERAAAMAPSSDLVEKIRQADDAADAERAPARRLSEQERVRHAKLDRIRAAGMDPYPVHCERADFAADIRARFPDLAPGAHTGVVAAIAGRVVLAREHGRLIFVTLRDETADLQVMLTADALGDDSLHRWKTLIDLGDQVAVQGEVVASRHGELSVLASSWTLAAKCLRPLPNKRSGLSDSEARVRQRYVDLIVNDGARRMLRMRGDAIAALRDGLRASGYLEVETPMLQPVHGGATARPFTTRVNAYNMRLHLRIAPELYLKRLLVGGVGRVFELNRNFRNEGVSPKHNPEFTMLEAYEPYGDYDTMAELTRSLVLDAAHAALGTTAVVRDGVEYDLAAPWREITVYESVSTAVGEEITPDTPLDVTRKLAERFKLNVDPKWGQGRVVQELFEALVEEHLMEPTFVRDYPSETSPLTRPHRRDPRLAEKWDLIVFGMELGTAYSELIDPVLQRRRLTEQSLRAAGGDPEAMELDEDFLRALEYAMPPAGGMGMGVDRLLIALTGHSIRETITFPLVRPGS</sequence>
<comment type="similarity">
    <text evidence="2">In the N-terminal section; belongs to the LPG synthetase family.</text>
</comment>
<dbReference type="NCBIfam" id="TIGR00499">
    <property type="entry name" value="lysS_bact"/>
    <property type="match status" value="1"/>
</dbReference>
<dbReference type="NCBIfam" id="NF002821">
    <property type="entry name" value="PRK02983.1"/>
    <property type="match status" value="1"/>
</dbReference>
<evidence type="ECO:0000256" key="20">
    <source>
        <dbReference type="SAM" id="MobiDB-lite"/>
    </source>
</evidence>
<dbReference type="Gene3D" id="3.30.930.10">
    <property type="entry name" value="Bira Bifunctional Protein, Domain 2"/>
    <property type="match status" value="1"/>
</dbReference>
<evidence type="ECO:0000256" key="18">
    <source>
        <dbReference type="ARBA" id="ARBA00048573"/>
    </source>
</evidence>
<dbReference type="PRINTS" id="PR00982">
    <property type="entry name" value="TRNASYNTHLYS"/>
</dbReference>
<evidence type="ECO:0000256" key="6">
    <source>
        <dbReference type="ARBA" id="ARBA00022679"/>
    </source>
</evidence>
<dbReference type="InterPro" id="IPR044136">
    <property type="entry name" value="Lys-tRNA-ligase_II_N"/>
</dbReference>
<keyword evidence="19" id="KW-0460">Magnesium</keyword>
<dbReference type="InterPro" id="IPR016181">
    <property type="entry name" value="Acyl_CoA_acyltransferase"/>
</dbReference>
<dbReference type="HAMAP" id="MF_00252">
    <property type="entry name" value="Lys_tRNA_synth_class2"/>
    <property type="match status" value="1"/>
</dbReference>
<dbReference type="InterPro" id="IPR045864">
    <property type="entry name" value="aa-tRNA-synth_II/BPL/LPL"/>
</dbReference>
<dbReference type="InterPro" id="IPR012340">
    <property type="entry name" value="NA-bd_OB-fold"/>
</dbReference>
<comment type="catalytic activity">
    <reaction evidence="18 19">
        <text>tRNA(Lys) + L-lysine + ATP = L-lysyl-tRNA(Lys) + AMP + diphosphate</text>
        <dbReference type="Rhea" id="RHEA:20792"/>
        <dbReference type="Rhea" id="RHEA-COMP:9696"/>
        <dbReference type="Rhea" id="RHEA-COMP:9697"/>
        <dbReference type="ChEBI" id="CHEBI:30616"/>
        <dbReference type="ChEBI" id="CHEBI:32551"/>
        <dbReference type="ChEBI" id="CHEBI:33019"/>
        <dbReference type="ChEBI" id="CHEBI:78442"/>
        <dbReference type="ChEBI" id="CHEBI:78529"/>
        <dbReference type="ChEBI" id="CHEBI:456215"/>
        <dbReference type="EC" id="6.1.1.6"/>
    </reaction>
</comment>
<dbReference type="GO" id="GO:0016874">
    <property type="term" value="F:ligase activity"/>
    <property type="evidence" value="ECO:0007669"/>
    <property type="project" value="UniProtKB-KW"/>
</dbReference>
<dbReference type="InterPro" id="IPR006195">
    <property type="entry name" value="aa-tRNA-synth_II"/>
</dbReference>
<feature type="transmembrane region" description="Helical" evidence="21">
    <location>
        <begin position="138"/>
        <end position="157"/>
    </location>
</feature>
<dbReference type="PROSITE" id="PS50862">
    <property type="entry name" value="AA_TRNA_LIGASE_II"/>
    <property type="match status" value="1"/>
</dbReference>
<dbReference type="EMBL" id="BAABAS010000015">
    <property type="protein sequence ID" value="GAA4236270.1"/>
    <property type="molecule type" value="Genomic_DNA"/>
</dbReference>
<evidence type="ECO:0000256" key="12">
    <source>
        <dbReference type="ARBA" id="ARBA00023098"/>
    </source>
</evidence>
<comment type="similarity">
    <text evidence="3">In the C-terminal section; belongs to the class-II aminoacyl-tRNA synthetase family.</text>
</comment>
<evidence type="ECO:0000256" key="21">
    <source>
        <dbReference type="SAM" id="Phobius"/>
    </source>
</evidence>
<feature type="transmembrane region" description="Helical" evidence="21">
    <location>
        <begin position="46"/>
        <end position="67"/>
    </location>
</feature>
<evidence type="ECO:0000256" key="8">
    <source>
        <dbReference type="ARBA" id="ARBA00022723"/>
    </source>
</evidence>
<comment type="function">
    <text evidence="16">Catalyzes the production of L-lysyl-tRNA(Lys)transfer and the transfer of a lysyl group from L-lysyl-tRNA(Lys) to membrane-bound phosphatidylglycerol (PG), which produces lysylphosphatidylglycerol (LPG), one of the components of the bacterial membrane with a positive net charge. LPG synthesis contributes to the resistance to cationic antimicrobial peptides (CAMPs) and likely protects M.tuberculosis against the CAMPs produced by competiting microorganisms (bacteriocins). In fact, the modification of anionic phosphatidylglycerol with positively charged L-lysine results in repulsion of the peptides.</text>
</comment>
<evidence type="ECO:0000256" key="5">
    <source>
        <dbReference type="ARBA" id="ARBA00022598"/>
    </source>
</evidence>
<evidence type="ECO:0000256" key="7">
    <source>
        <dbReference type="ARBA" id="ARBA00022692"/>
    </source>
</evidence>
<keyword evidence="15" id="KW-0511">Multifunctional enzyme</keyword>
<evidence type="ECO:0000256" key="3">
    <source>
        <dbReference type="ARBA" id="ARBA00009968"/>
    </source>
</evidence>
<evidence type="ECO:0000256" key="9">
    <source>
        <dbReference type="ARBA" id="ARBA00022741"/>
    </source>
</evidence>
<keyword evidence="10 19" id="KW-0067">ATP-binding</keyword>
<dbReference type="Proteomes" id="UP001501710">
    <property type="component" value="Unassembled WGS sequence"/>
</dbReference>
<comment type="subcellular location">
    <subcellularLocation>
        <location evidence="1">Cell membrane</location>
        <topology evidence="1">Multi-pass membrane protein</topology>
    </subcellularLocation>
    <subcellularLocation>
        <location evidence="19">Cytoplasm</location>
    </subcellularLocation>
</comment>
<protein>
    <recommendedName>
        <fullName evidence="19">Lysine--tRNA ligase</fullName>
        <ecNumber evidence="19">6.1.1.6</ecNumber>
    </recommendedName>
    <alternativeName>
        <fullName evidence="19">Lysyl-tRNA synthetase</fullName>
        <shortName evidence="19">LysRS</shortName>
    </alternativeName>
</protein>
<dbReference type="SUPFAM" id="SSF55681">
    <property type="entry name" value="Class II aaRS and biotin synthetases"/>
    <property type="match status" value="1"/>
</dbReference>
<dbReference type="Pfam" id="PF01336">
    <property type="entry name" value="tRNA_anti-codon"/>
    <property type="match status" value="1"/>
</dbReference>
<evidence type="ECO:0000313" key="23">
    <source>
        <dbReference type="EMBL" id="GAA4236270.1"/>
    </source>
</evidence>
<keyword evidence="13 19" id="KW-0030">Aminoacyl-tRNA synthetase</keyword>
<keyword evidence="19" id="KW-0648">Protein biosynthesis</keyword>
<evidence type="ECO:0000256" key="16">
    <source>
        <dbReference type="ARBA" id="ARBA00024681"/>
    </source>
</evidence>
<dbReference type="InterPro" id="IPR031553">
    <property type="entry name" value="tRNA-synt_2_TM"/>
</dbReference>
<proteinExistence type="inferred from homology"/>
<keyword evidence="9 19" id="KW-0547">Nucleotide-binding</keyword>
<dbReference type="Pfam" id="PF16995">
    <property type="entry name" value="tRNA-synt_2_TM"/>
    <property type="match status" value="1"/>
</dbReference>
<keyword evidence="7 21" id="KW-0812">Transmembrane</keyword>
<evidence type="ECO:0000256" key="1">
    <source>
        <dbReference type="ARBA" id="ARBA00004651"/>
    </source>
</evidence>
<evidence type="ECO:0000256" key="2">
    <source>
        <dbReference type="ARBA" id="ARBA00005270"/>
    </source>
</evidence>
<evidence type="ECO:0000313" key="24">
    <source>
        <dbReference type="Proteomes" id="UP001501710"/>
    </source>
</evidence>
<comment type="cofactor">
    <cofactor evidence="19">
        <name>Mg(2+)</name>
        <dbReference type="ChEBI" id="CHEBI:18420"/>
    </cofactor>
    <text evidence="19">Binds 3 Mg(2+) ions per subunit.</text>
</comment>
<feature type="transmembrane region" description="Helical" evidence="21">
    <location>
        <begin position="111"/>
        <end position="132"/>
    </location>
</feature>
<keyword evidence="12" id="KW-0443">Lipid metabolism</keyword>
<dbReference type="CDD" id="cd04322">
    <property type="entry name" value="LysRS_N"/>
    <property type="match status" value="1"/>
</dbReference>
<evidence type="ECO:0000256" key="13">
    <source>
        <dbReference type="ARBA" id="ARBA00023146"/>
    </source>
</evidence>
<feature type="binding site" evidence="19">
    <location>
        <position position="1031"/>
    </location>
    <ligand>
        <name>Mg(2+)</name>
        <dbReference type="ChEBI" id="CHEBI:18420"/>
        <label>1</label>
    </ligand>
</feature>
<dbReference type="Gene3D" id="2.40.50.140">
    <property type="entry name" value="Nucleic acid-binding proteins"/>
    <property type="match status" value="1"/>
</dbReference>
<feature type="region of interest" description="Disordered" evidence="20">
    <location>
        <begin position="1"/>
        <end position="27"/>
    </location>
</feature>
<dbReference type="PANTHER" id="PTHR42918:SF15">
    <property type="entry name" value="LYSINE--TRNA LIGASE, CHLOROPLASTIC_MITOCHONDRIAL"/>
    <property type="match status" value="1"/>
</dbReference>
<dbReference type="InterPro" id="IPR002313">
    <property type="entry name" value="Lys-tRNA-ligase_II"/>
</dbReference>
<keyword evidence="19" id="KW-0963">Cytoplasm</keyword>
<keyword evidence="6" id="KW-0808">Transferase</keyword>
<evidence type="ECO:0000256" key="19">
    <source>
        <dbReference type="HAMAP-Rule" id="MF_00252"/>
    </source>
</evidence>
<evidence type="ECO:0000256" key="11">
    <source>
        <dbReference type="ARBA" id="ARBA00022989"/>
    </source>
</evidence>
<accession>A0ABP8C9W0</accession>
<organism evidence="23 24">
    <name type="scientific">Actinomadura meridiana</name>
    <dbReference type="NCBI Taxonomy" id="559626"/>
    <lineage>
        <taxon>Bacteria</taxon>
        <taxon>Bacillati</taxon>
        <taxon>Actinomycetota</taxon>
        <taxon>Actinomycetes</taxon>
        <taxon>Streptosporangiales</taxon>
        <taxon>Thermomonosporaceae</taxon>
        <taxon>Actinomadura</taxon>
    </lineage>
</organism>
<keyword evidence="8 19" id="KW-0479">Metal-binding</keyword>
<reference evidence="24" key="1">
    <citation type="journal article" date="2019" name="Int. J. Syst. Evol. Microbiol.">
        <title>The Global Catalogue of Microorganisms (GCM) 10K type strain sequencing project: providing services to taxonomists for standard genome sequencing and annotation.</title>
        <authorList>
            <consortium name="The Broad Institute Genomics Platform"/>
            <consortium name="The Broad Institute Genome Sequencing Center for Infectious Disease"/>
            <person name="Wu L."/>
            <person name="Ma J."/>
        </authorList>
    </citation>
    <scope>NUCLEOTIDE SEQUENCE [LARGE SCALE GENOMIC DNA]</scope>
    <source>
        <strain evidence="24">JCM 17440</strain>
    </source>
</reference>
<dbReference type="Pfam" id="PF00152">
    <property type="entry name" value="tRNA-synt_2"/>
    <property type="match status" value="1"/>
</dbReference>
<keyword evidence="4" id="KW-1003">Cell membrane</keyword>
<evidence type="ECO:0000256" key="10">
    <source>
        <dbReference type="ARBA" id="ARBA00022840"/>
    </source>
</evidence>
<keyword evidence="5 19" id="KW-0436">Ligase</keyword>
<evidence type="ECO:0000256" key="15">
    <source>
        <dbReference type="ARBA" id="ARBA00023268"/>
    </source>
</evidence>
<dbReference type="NCBIfam" id="NF001756">
    <property type="entry name" value="PRK00484.1"/>
    <property type="match status" value="1"/>
</dbReference>
<comment type="subunit">
    <text evidence="19">Homodimer.</text>
</comment>
<name>A0ABP8C9W0_9ACTN</name>
<dbReference type="SUPFAM" id="SSF55729">
    <property type="entry name" value="Acyl-CoA N-acyltransferases (Nat)"/>
    <property type="match status" value="1"/>
</dbReference>
<feature type="binding site" evidence="19">
    <location>
        <position position="1038"/>
    </location>
    <ligand>
        <name>Mg(2+)</name>
        <dbReference type="ChEBI" id="CHEBI:18420"/>
        <label>2</label>
    </ligand>
</feature>
<feature type="transmembrane region" description="Helical" evidence="21">
    <location>
        <begin position="79"/>
        <end position="99"/>
    </location>
</feature>
<comment type="catalytic activity">
    <reaction evidence="17">
        <text>L-lysyl-tRNA(Lys) + a 1,2-diacyl-sn-glycero-3-phospho-(1'-sn-glycerol) = a 1,2-diacyl-sn-glycero-3-phospho-1'-(3'-O-L-lysyl)-sn-glycerol + tRNA(Lys)</text>
        <dbReference type="Rhea" id="RHEA:10668"/>
        <dbReference type="Rhea" id="RHEA-COMP:9696"/>
        <dbReference type="Rhea" id="RHEA-COMP:9697"/>
        <dbReference type="ChEBI" id="CHEBI:64716"/>
        <dbReference type="ChEBI" id="CHEBI:75792"/>
        <dbReference type="ChEBI" id="CHEBI:78442"/>
        <dbReference type="ChEBI" id="CHEBI:78529"/>
        <dbReference type="EC" id="2.3.2.3"/>
    </reaction>
</comment>
<gene>
    <name evidence="23" type="primary">lysX</name>
    <name evidence="19" type="synonym">lysS</name>
    <name evidence="23" type="ORF">GCM10022254_45490</name>
</gene>
<dbReference type="SUPFAM" id="SSF50249">
    <property type="entry name" value="Nucleic acid-binding proteins"/>
    <property type="match status" value="1"/>
</dbReference>
<comment type="similarity">
    <text evidence="19">Belongs to the class-II aminoacyl-tRNA synthetase family.</text>
</comment>
<keyword evidence="24" id="KW-1185">Reference proteome</keyword>
<dbReference type="EC" id="6.1.1.6" evidence="19"/>
<dbReference type="InterPro" id="IPR018149">
    <property type="entry name" value="Lys-tRNA-synth_II_C"/>
</dbReference>
<dbReference type="Pfam" id="PF09924">
    <property type="entry name" value="LPG_synthase_C"/>
    <property type="match status" value="1"/>
</dbReference>
<keyword evidence="11 21" id="KW-1133">Transmembrane helix</keyword>
<dbReference type="InterPro" id="IPR004364">
    <property type="entry name" value="Aa-tRNA-synt_II"/>
</dbReference>
<keyword evidence="14" id="KW-0046">Antibiotic resistance</keyword>
<evidence type="ECO:0000256" key="4">
    <source>
        <dbReference type="ARBA" id="ARBA00022475"/>
    </source>
</evidence>
<dbReference type="InterPro" id="IPR024320">
    <property type="entry name" value="LPG_synthase_C"/>
</dbReference>
<feature type="binding site" evidence="19">
    <location>
        <position position="1038"/>
    </location>
    <ligand>
        <name>Mg(2+)</name>
        <dbReference type="ChEBI" id="CHEBI:18420"/>
        <label>1</label>
    </ligand>
</feature>
<evidence type="ECO:0000256" key="14">
    <source>
        <dbReference type="ARBA" id="ARBA00023251"/>
    </source>
</evidence>
<evidence type="ECO:0000259" key="22">
    <source>
        <dbReference type="PROSITE" id="PS50862"/>
    </source>
</evidence>
<keyword evidence="21" id="KW-0472">Membrane</keyword>